<dbReference type="RefSeq" id="WP_163455792.1">
    <property type="nucleotide sequence ID" value="NZ_JAAGOH010000001.1"/>
</dbReference>
<evidence type="ECO:0000256" key="3">
    <source>
        <dbReference type="ARBA" id="ARBA00023315"/>
    </source>
</evidence>
<dbReference type="Pfam" id="PF00132">
    <property type="entry name" value="Hexapep"/>
    <property type="match status" value="1"/>
</dbReference>
<evidence type="ECO:0000313" key="5">
    <source>
        <dbReference type="Proteomes" id="UP000484255"/>
    </source>
</evidence>
<keyword evidence="2" id="KW-0677">Repeat</keyword>
<dbReference type="Proteomes" id="UP000484255">
    <property type="component" value="Unassembled WGS sequence"/>
</dbReference>
<organism evidence="4 5">
    <name type="scientific">Ideonella livida</name>
    <dbReference type="NCBI Taxonomy" id="2707176"/>
    <lineage>
        <taxon>Bacteria</taxon>
        <taxon>Pseudomonadati</taxon>
        <taxon>Pseudomonadota</taxon>
        <taxon>Betaproteobacteria</taxon>
        <taxon>Burkholderiales</taxon>
        <taxon>Sphaerotilaceae</taxon>
        <taxon>Ideonella</taxon>
    </lineage>
</organism>
<evidence type="ECO:0000256" key="2">
    <source>
        <dbReference type="ARBA" id="ARBA00022737"/>
    </source>
</evidence>
<gene>
    <name evidence="4" type="ORF">G3A44_01970</name>
</gene>
<dbReference type="InterPro" id="IPR011004">
    <property type="entry name" value="Trimer_LpxA-like_sf"/>
</dbReference>
<evidence type="ECO:0000256" key="1">
    <source>
        <dbReference type="ARBA" id="ARBA00022679"/>
    </source>
</evidence>
<keyword evidence="1" id="KW-0808">Transferase</keyword>
<name>A0A7C9PEL9_9BURK</name>
<dbReference type="PANTHER" id="PTHR23416:SF78">
    <property type="entry name" value="LIPOPOLYSACCHARIDE BIOSYNTHESIS O-ACETYL TRANSFERASE WBBJ-RELATED"/>
    <property type="match status" value="1"/>
</dbReference>
<accession>A0A7C9PEL9</accession>
<dbReference type="PROSITE" id="PS00101">
    <property type="entry name" value="HEXAPEP_TRANSFERASES"/>
    <property type="match status" value="1"/>
</dbReference>
<dbReference type="PANTHER" id="PTHR23416">
    <property type="entry name" value="SIALIC ACID SYNTHASE-RELATED"/>
    <property type="match status" value="1"/>
</dbReference>
<keyword evidence="3" id="KW-0012">Acyltransferase</keyword>
<dbReference type="GO" id="GO:0016746">
    <property type="term" value="F:acyltransferase activity"/>
    <property type="evidence" value="ECO:0007669"/>
    <property type="project" value="UniProtKB-KW"/>
</dbReference>
<keyword evidence="5" id="KW-1185">Reference proteome</keyword>
<dbReference type="InterPro" id="IPR018357">
    <property type="entry name" value="Hexapep_transf_CS"/>
</dbReference>
<sequence>MIVRENKRGLVVRVTEGFHRLLQAHHVFQVRDGMGQQPGRTDLRRWPLGALVVVPHGCRLEPFCTLGVGDTLPLALGSFSSVMSELPHGSRVGRYCAIAADVSFMGFRHPLEAVTQSSAAFNGHREFMVAYRAVAAERDGQAPEVWQQHKPRQRGAVDLGHDVWLASGARVAGGVRIGNGAVVAAGAVVTRDVAPYSVVGGCPARPLRPRFPDAVCERLERLRWWERELVDLHAFNLGDPQAFCDALEAQLERVRSHQFSPLALDEAVRALRD</sequence>
<dbReference type="InterPro" id="IPR001451">
    <property type="entry name" value="Hexapep"/>
</dbReference>
<reference evidence="4 5" key="1">
    <citation type="submission" date="2020-02" db="EMBL/GenBank/DDBJ databases">
        <title>Ideonella bacterium strain TBM-1.</title>
        <authorList>
            <person name="Chen W.-M."/>
        </authorList>
    </citation>
    <scope>NUCLEOTIDE SEQUENCE [LARGE SCALE GENOMIC DNA]</scope>
    <source>
        <strain evidence="4 5">TBM-1</strain>
    </source>
</reference>
<comment type="caution">
    <text evidence="4">The sequence shown here is derived from an EMBL/GenBank/DDBJ whole genome shotgun (WGS) entry which is preliminary data.</text>
</comment>
<protein>
    <recommendedName>
        <fullName evidence="6">Acetyltransferase</fullName>
    </recommendedName>
</protein>
<dbReference type="InterPro" id="IPR051159">
    <property type="entry name" value="Hexapeptide_acetyltransf"/>
</dbReference>
<dbReference type="Gene3D" id="2.160.10.10">
    <property type="entry name" value="Hexapeptide repeat proteins"/>
    <property type="match status" value="1"/>
</dbReference>
<evidence type="ECO:0000313" key="4">
    <source>
        <dbReference type="EMBL" id="NDY89956.1"/>
    </source>
</evidence>
<dbReference type="AlphaFoldDB" id="A0A7C9PEL9"/>
<dbReference type="EMBL" id="JAAGOH010000001">
    <property type="protein sequence ID" value="NDY89956.1"/>
    <property type="molecule type" value="Genomic_DNA"/>
</dbReference>
<proteinExistence type="predicted"/>
<dbReference type="SUPFAM" id="SSF51161">
    <property type="entry name" value="Trimeric LpxA-like enzymes"/>
    <property type="match status" value="1"/>
</dbReference>
<evidence type="ECO:0008006" key="6">
    <source>
        <dbReference type="Google" id="ProtNLM"/>
    </source>
</evidence>